<reference evidence="1" key="3">
    <citation type="submission" date="2015-04" db="UniProtKB">
        <authorList>
            <consortium name="EnsemblPlants"/>
        </authorList>
    </citation>
    <scope>IDENTIFICATION</scope>
</reference>
<reference evidence="1 2" key="1">
    <citation type="submission" date="2012-08" db="EMBL/GenBank/DDBJ databases">
        <title>Oryza genome evolution.</title>
        <authorList>
            <person name="Wing R.A."/>
        </authorList>
    </citation>
    <scope>NUCLEOTIDE SEQUENCE</scope>
</reference>
<name>A0A0D9VA15_9ORYZ</name>
<sequence length="63" mass="7159">MENLLLFDETASRLGFSGTPLFVRTTCASFNFARTTKIYSDALYTPSPKVIQTSNLFPFLFDR</sequence>
<dbReference type="Gramene" id="LPERR01G37730.1">
    <property type="protein sequence ID" value="LPERR01G37730.1"/>
    <property type="gene ID" value="LPERR01G37730"/>
</dbReference>
<proteinExistence type="predicted"/>
<dbReference type="Proteomes" id="UP000032180">
    <property type="component" value="Chromosome 1"/>
</dbReference>
<reference evidence="2" key="2">
    <citation type="submission" date="2013-12" db="EMBL/GenBank/DDBJ databases">
        <authorList>
            <person name="Yu Y."/>
            <person name="Lee S."/>
            <person name="de Baynast K."/>
            <person name="Wissotski M."/>
            <person name="Liu L."/>
            <person name="Talag J."/>
            <person name="Goicoechea J."/>
            <person name="Angelova A."/>
            <person name="Jetty R."/>
            <person name="Kudrna D."/>
            <person name="Golser W."/>
            <person name="Rivera L."/>
            <person name="Zhang J."/>
            <person name="Wing R."/>
        </authorList>
    </citation>
    <scope>NUCLEOTIDE SEQUENCE</scope>
</reference>
<dbReference type="AlphaFoldDB" id="A0A0D9VA15"/>
<accession>A0A0D9VA15</accession>
<keyword evidence="2" id="KW-1185">Reference proteome</keyword>
<protein>
    <submittedName>
        <fullName evidence="1">Uncharacterized protein</fullName>
    </submittedName>
</protein>
<dbReference type="EnsemblPlants" id="LPERR01G37730.1">
    <property type="protein sequence ID" value="LPERR01G37730.1"/>
    <property type="gene ID" value="LPERR01G37730"/>
</dbReference>
<dbReference type="HOGENOM" id="CLU_2888983_0_0_1"/>
<organism evidence="1 2">
    <name type="scientific">Leersia perrieri</name>
    <dbReference type="NCBI Taxonomy" id="77586"/>
    <lineage>
        <taxon>Eukaryota</taxon>
        <taxon>Viridiplantae</taxon>
        <taxon>Streptophyta</taxon>
        <taxon>Embryophyta</taxon>
        <taxon>Tracheophyta</taxon>
        <taxon>Spermatophyta</taxon>
        <taxon>Magnoliopsida</taxon>
        <taxon>Liliopsida</taxon>
        <taxon>Poales</taxon>
        <taxon>Poaceae</taxon>
        <taxon>BOP clade</taxon>
        <taxon>Oryzoideae</taxon>
        <taxon>Oryzeae</taxon>
        <taxon>Oryzinae</taxon>
        <taxon>Leersia</taxon>
    </lineage>
</organism>
<evidence type="ECO:0000313" key="1">
    <source>
        <dbReference type="EnsemblPlants" id="LPERR01G37730.1"/>
    </source>
</evidence>
<evidence type="ECO:0000313" key="2">
    <source>
        <dbReference type="Proteomes" id="UP000032180"/>
    </source>
</evidence>